<dbReference type="InterPro" id="IPR000120">
    <property type="entry name" value="Amidase"/>
</dbReference>
<sequence length="295" mass="29791">ILKDIIDTAGMATTAGTPALKGHRPAAEAPVVARLREAGALIAGKANLHELSFGITSNNTAFGPVRNPFDPARVAGGSSGGSAAAVAVGLVPAALAADTGGSARIPAAFCGIVGFRPSAGRYPSGGVVPISYRRDTVGPMARSVADIILLDAVLAGLKPPAAARRRADVSGRPLDGLRLGVPESTFGSDLEADVEACFRATLATLEAAGAELVPLELRPVLDLADPAGQTIALYEVAGDLAKYLADSGATVTFDEVAEQIASAVVRSVFAASAALRKAGDGAYRKALQDAEEALK</sequence>
<feature type="non-terminal residue" evidence="2">
    <location>
        <position position="1"/>
    </location>
</feature>
<protein>
    <submittedName>
        <fullName evidence="2">Amidase</fullName>
    </submittedName>
</protein>
<name>A0ABX1JW19_9MICC</name>
<dbReference type="InterPro" id="IPR023631">
    <property type="entry name" value="Amidase_dom"/>
</dbReference>
<evidence type="ECO:0000313" key="2">
    <source>
        <dbReference type="EMBL" id="NKX52519.1"/>
    </source>
</evidence>
<dbReference type="Proteomes" id="UP000523795">
    <property type="component" value="Unassembled WGS sequence"/>
</dbReference>
<comment type="caution">
    <text evidence="2">The sequence shown here is derived from an EMBL/GenBank/DDBJ whole genome shotgun (WGS) entry which is preliminary data.</text>
</comment>
<feature type="domain" description="Amidase" evidence="1">
    <location>
        <begin position="2"/>
        <end position="278"/>
    </location>
</feature>
<evidence type="ECO:0000313" key="3">
    <source>
        <dbReference type="Proteomes" id="UP000523795"/>
    </source>
</evidence>
<organism evidence="2 3">
    <name type="scientific">Arthrobacter deserti</name>
    <dbReference type="NCBI Taxonomy" id="1742687"/>
    <lineage>
        <taxon>Bacteria</taxon>
        <taxon>Bacillati</taxon>
        <taxon>Actinomycetota</taxon>
        <taxon>Actinomycetes</taxon>
        <taxon>Micrococcales</taxon>
        <taxon>Micrococcaceae</taxon>
        <taxon>Arthrobacter</taxon>
    </lineage>
</organism>
<keyword evidence="3" id="KW-1185">Reference proteome</keyword>
<dbReference type="PANTHER" id="PTHR11895:SF151">
    <property type="entry name" value="GLUTAMYL-TRNA(GLN) AMIDOTRANSFERASE SUBUNIT A"/>
    <property type="match status" value="1"/>
</dbReference>
<dbReference type="InterPro" id="IPR036928">
    <property type="entry name" value="AS_sf"/>
</dbReference>
<accession>A0ABX1JW19</accession>
<dbReference type="Pfam" id="PF01425">
    <property type="entry name" value="Amidase"/>
    <property type="match status" value="1"/>
</dbReference>
<proteinExistence type="predicted"/>
<evidence type="ECO:0000259" key="1">
    <source>
        <dbReference type="Pfam" id="PF01425"/>
    </source>
</evidence>
<dbReference type="SUPFAM" id="SSF75304">
    <property type="entry name" value="Amidase signature (AS) enzymes"/>
    <property type="match status" value="1"/>
</dbReference>
<dbReference type="PANTHER" id="PTHR11895">
    <property type="entry name" value="TRANSAMIDASE"/>
    <property type="match status" value="1"/>
</dbReference>
<dbReference type="EMBL" id="JAAZSR010000574">
    <property type="protein sequence ID" value="NKX52519.1"/>
    <property type="molecule type" value="Genomic_DNA"/>
</dbReference>
<reference evidence="2 3" key="1">
    <citation type="submission" date="2020-04" db="EMBL/GenBank/DDBJ databases">
        <authorList>
            <person name="Liu S."/>
        </authorList>
    </citation>
    <scope>NUCLEOTIDE SEQUENCE [LARGE SCALE GENOMIC DNA]</scope>
    <source>
        <strain evidence="2 3">CGMCC 1.15091</strain>
    </source>
</reference>
<gene>
    <name evidence="2" type="ORF">HER39_18465</name>
</gene>
<dbReference type="Gene3D" id="3.90.1300.10">
    <property type="entry name" value="Amidase signature (AS) domain"/>
    <property type="match status" value="1"/>
</dbReference>
<feature type="non-terminal residue" evidence="2">
    <location>
        <position position="295"/>
    </location>
</feature>